<dbReference type="Proteomes" id="UP000236454">
    <property type="component" value="Unassembled WGS sequence"/>
</dbReference>
<gene>
    <name evidence="3" type="ORF">SAMN05216474_0845</name>
</gene>
<name>A0A1I6YF61_9FLAO</name>
<keyword evidence="1" id="KW-0812">Transmembrane</keyword>
<evidence type="ECO:0000256" key="1">
    <source>
        <dbReference type="SAM" id="Phobius"/>
    </source>
</evidence>
<sequence length="265" mass="30357">MLKKIIHLLKWPLGLYLAGCFFAFIAQEKLLFHPKKDAEQYIYDFPNAYKEVWIEQADGILTHALHFKVDQPKGIIFYLHGNAGSLSSWGAEAIQYLNLGYDVFMPDYRGFGKSKGNINSQEQLFNDNQTAYNWVKNRYAENEITVMGYSIGTAMAAHIASTNSPQQLVLHAPYYNMATLSKEKTVIFPEFLVKYPFTTNKFLQNCKIPVHIFHGTANKVIPFSHTQKLQNEGHQNLHTYPLINQGHIGISKNPEYLKIVKEKVL</sequence>
<dbReference type="SUPFAM" id="SSF53474">
    <property type="entry name" value="alpha/beta-Hydrolases"/>
    <property type="match status" value="1"/>
</dbReference>
<evidence type="ECO:0000313" key="4">
    <source>
        <dbReference type="Proteomes" id="UP000236454"/>
    </source>
</evidence>
<feature type="domain" description="Serine aminopeptidase S33" evidence="2">
    <location>
        <begin position="71"/>
        <end position="179"/>
    </location>
</feature>
<dbReference type="InterPro" id="IPR022742">
    <property type="entry name" value="Hydrolase_4"/>
</dbReference>
<dbReference type="RefSeq" id="WP_170853667.1">
    <property type="nucleotide sequence ID" value="NZ_FPAS01000001.1"/>
</dbReference>
<organism evidence="3 4">
    <name type="scientific">Lishizhenia tianjinensis</name>
    <dbReference type="NCBI Taxonomy" id="477690"/>
    <lineage>
        <taxon>Bacteria</taxon>
        <taxon>Pseudomonadati</taxon>
        <taxon>Bacteroidota</taxon>
        <taxon>Flavobacteriia</taxon>
        <taxon>Flavobacteriales</taxon>
        <taxon>Crocinitomicaceae</taxon>
        <taxon>Lishizhenia</taxon>
    </lineage>
</organism>
<dbReference type="Gene3D" id="3.40.50.1820">
    <property type="entry name" value="alpha/beta hydrolase"/>
    <property type="match status" value="1"/>
</dbReference>
<dbReference type="EMBL" id="FPAS01000001">
    <property type="protein sequence ID" value="SFT48854.1"/>
    <property type="molecule type" value="Genomic_DNA"/>
</dbReference>
<evidence type="ECO:0000259" key="2">
    <source>
        <dbReference type="Pfam" id="PF12146"/>
    </source>
</evidence>
<dbReference type="Pfam" id="PF12146">
    <property type="entry name" value="Hydrolase_4"/>
    <property type="match status" value="1"/>
</dbReference>
<feature type="transmembrane region" description="Helical" evidence="1">
    <location>
        <begin position="6"/>
        <end position="26"/>
    </location>
</feature>
<keyword evidence="1" id="KW-1133">Transmembrane helix</keyword>
<keyword evidence="4" id="KW-1185">Reference proteome</keyword>
<dbReference type="PANTHER" id="PTHR12277:SF81">
    <property type="entry name" value="PROTEIN ABHD13"/>
    <property type="match status" value="1"/>
</dbReference>
<protein>
    <recommendedName>
        <fullName evidence="2">Serine aminopeptidase S33 domain-containing protein</fullName>
    </recommendedName>
</protein>
<dbReference type="PANTHER" id="PTHR12277">
    <property type="entry name" value="ALPHA/BETA HYDROLASE DOMAIN-CONTAINING PROTEIN"/>
    <property type="match status" value="1"/>
</dbReference>
<dbReference type="InterPro" id="IPR029058">
    <property type="entry name" value="AB_hydrolase_fold"/>
</dbReference>
<dbReference type="STRING" id="477690.SAMN05216474_0845"/>
<dbReference type="AlphaFoldDB" id="A0A1I6YF61"/>
<reference evidence="3 4" key="1">
    <citation type="submission" date="2016-10" db="EMBL/GenBank/DDBJ databases">
        <authorList>
            <person name="de Groot N.N."/>
        </authorList>
    </citation>
    <scope>NUCLEOTIDE SEQUENCE [LARGE SCALE GENOMIC DNA]</scope>
    <source>
        <strain evidence="3 4">CGMCC 1.7005</strain>
    </source>
</reference>
<accession>A0A1I6YF61</accession>
<evidence type="ECO:0000313" key="3">
    <source>
        <dbReference type="EMBL" id="SFT48854.1"/>
    </source>
</evidence>
<proteinExistence type="predicted"/>
<keyword evidence="1" id="KW-0472">Membrane</keyword>